<keyword evidence="4" id="KW-1185">Reference proteome</keyword>
<dbReference type="SMART" id="SM00554">
    <property type="entry name" value="FAS1"/>
    <property type="match status" value="2"/>
</dbReference>
<dbReference type="Pfam" id="PF02469">
    <property type="entry name" value="Fasciclin"/>
    <property type="match status" value="2"/>
</dbReference>
<feature type="domain" description="FAS1" evidence="2">
    <location>
        <begin position="33"/>
        <end position="175"/>
    </location>
</feature>
<organism evidence="3 4">
    <name type="scientific">Flavobacterium sediminilitoris</name>
    <dbReference type="NCBI Taxonomy" id="2024526"/>
    <lineage>
        <taxon>Bacteria</taxon>
        <taxon>Pseudomonadati</taxon>
        <taxon>Bacteroidota</taxon>
        <taxon>Flavobacteriia</taxon>
        <taxon>Flavobacteriales</taxon>
        <taxon>Flavobacteriaceae</taxon>
        <taxon>Flavobacterium</taxon>
    </lineage>
</organism>
<dbReference type="Proteomes" id="UP000830454">
    <property type="component" value="Chromosome"/>
</dbReference>
<dbReference type="InterPro" id="IPR036378">
    <property type="entry name" value="FAS1_dom_sf"/>
</dbReference>
<feature type="chain" id="PRO_5047193695" evidence="1">
    <location>
        <begin position="25"/>
        <end position="333"/>
    </location>
</feature>
<evidence type="ECO:0000259" key="2">
    <source>
        <dbReference type="PROSITE" id="PS50213"/>
    </source>
</evidence>
<dbReference type="SUPFAM" id="SSF82153">
    <property type="entry name" value="FAS1 domain"/>
    <property type="match status" value="2"/>
</dbReference>
<dbReference type="PROSITE" id="PS50213">
    <property type="entry name" value="FAS1"/>
    <property type="match status" value="2"/>
</dbReference>
<feature type="signal peptide" evidence="1">
    <location>
        <begin position="1"/>
        <end position="24"/>
    </location>
</feature>
<evidence type="ECO:0000313" key="4">
    <source>
        <dbReference type="Proteomes" id="UP000830454"/>
    </source>
</evidence>
<dbReference type="RefSeq" id="WP_246915622.1">
    <property type="nucleotide sequence ID" value="NZ_CP090145.1"/>
</dbReference>
<reference evidence="3" key="2">
    <citation type="submission" date="2022-04" db="EMBL/GenBank/DDBJ databases">
        <title>Complete Genome Sequence of Flavobacterium sediminilitoris YSM-43, Isolated from a Tidal Sediment.</title>
        <authorList>
            <person name="Lee P.A."/>
        </authorList>
    </citation>
    <scope>NUCLEOTIDE SEQUENCE</scope>
    <source>
        <strain evidence="3">YSM-43</strain>
    </source>
</reference>
<accession>A0ABY4HLU4</accession>
<protein>
    <submittedName>
        <fullName evidence="3">Fasciclin domain-containing protein</fullName>
    </submittedName>
</protein>
<sequence length="333" mass="35575">MKNFAKLIKLTLIAITFIMMFSCSDDDIVTPVRNSISAITSKNPQFSTLIEALDKTGLTQTLDQNGPFTFFAPTNDAFDTFLLDNGFSSINDIPVNTLKEIILNHVANEKMLSTTFTTGYINSLAKGFASSTNNLSLYLDTGENGENTKINGISMIIRTDILASNGVIHEVDKIINLATIIDHIKANPTFSTLATAVTSTDSNGNGFGDQSAVSNALTENTIPLTIFAPTNDAFTTATTGSGFAVGATPSQVSTILQYHVTSLGNILSTSLTDEQVISMITDPSQDITIDLSEPSIPKITDQATTQANIIAPVNIQCSNGIIHTIDKVLQPNL</sequence>
<dbReference type="Gene3D" id="2.30.180.10">
    <property type="entry name" value="FAS1 domain"/>
    <property type="match status" value="2"/>
</dbReference>
<dbReference type="InterPro" id="IPR050904">
    <property type="entry name" value="Adhesion/Biosynth-related"/>
</dbReference>
<proteinExistence type="predicted"/>
<dbReference type="PROSITE" id="PS51257">
    <property type="entry name" value="PROKAR_LIPOPROTEIN"/>
    <property type="match status" value="1"/>
</dbReference>
<name>A0ABY4HLU4_9FLAO</name>
<keyword evidence="1" id="KW-0732">Signal</keyword>
<dbReference type="PANTHER" id="PTHR10900:SF77">
    <property type="entry name" value="FI19380P1"/>
    <property type="match status" value="1"/>
</dbReference>
<dbReference type="InterPro" id="IPR000782">
    <property type="entry name" value="FAS1_domain"/>
</dbReference>
<dbReference type="EMBL" id="CP090145">
    <property type="protein sequence ID" value="UOX32794.1"/>
    <property type="molecule type" value="Genomic_DNA"/>
</dbReference>
<evidence type="ECO:0000256" key="1">
    <source>
        <dbReference type="SAM" id="SignalP"/>
    </source>
</evidence>
<evidence type="ECO:0000313" key="3">
    <source>
        <dbReference type="EMBL" id="UOX32794.1"/>
    </source>
</evidence>
<dbReference type="PANTHER" id="PTHR10900">
    <property type="entry name" value="PERIOSTIN-RELATED"/>
    <property type="match status" value="1"/>
</dbReference>
<reference evidence="3" key="1">
    <citation type="submission" date="2021-12" db="EMBL/GenBank/DDBJ databases">
        <authorList>
            <person name="Cha I.-T."/>
            <person name="Lee K.-E."/>
            <person name="Park S.-J."/>
        </authorList>
    </citation>
    <scope>NUCLEOTIDE SEQUENCE</scope>
    <source>
        <strain evidence="3">YSM-43</strain>
    </source>
</reference>
<gene>
    <name evidence="3" type="ORF">LXD69_12180</name>
</gene>
<feature type="domain" description="FAS1" evidence="2">
    <location>
        <begin position="177"/>
        <end position="329"/>
    </location>
</feature>